<reference evidence="2 3" key="1">
    <citation type="submission" date="2024-04" db="EMBL/GenBank/DDBJ databases">
        <authorList>
            <person name="Fracassetti M."/>
        </authorList>
    </citation>
    <scope>NUCLEOTIDE SEQUENCE [LARGE SCALE GENOMIC DNA]</scope>
</reference>
<evidence type="ECO:0000256" key="1">
    <source>
        <dbReference type="SAM" id="MobiDB-lite"/>
    </source>
</evidence>
<accession>A0AAV2GIN8</accession>
<organism evidence="2 3">
    <name type="scientific">Linum trigynum</name>
    <dbReference type="NCBI Taxonomy" id="586398"/>
    <lineage>
        <taxon>Eukaryota</taxon>
        <taxon>Viridiplantae</taxon>
        <taxon>Streptophyta</taxon>
        <taxon>Embryophyta</taxon>
        <taxon>Tracheophyta</taxon>
        <taxon>Spermatophyta</taxon>
        <taxon>Magnoliopsida</taxon>
        <taxon>eudicotyledons</taxon>
        <taxon>Gunneridae</taxon>
        <taxon>Pentapetalae</taxon>
        <taxon>rosids</taxon>
        <taxon>fabids</taxon>
        <taxon>Malpighiales</taxon>
        <taxon>Linaceae</taxon>
        <taxon>Linum</taxon>
    </lineage>
</organism>
<evidence type="ECO:0000313" key="2">
    <source>
        <dbReference type="EMBL" id="CAL1410583.1"/>
    </source>
</evidence>
<dbReference type="EMBL" id="OZ034822">
    <property type="protein sequence ID" value="CAL1410583.1"/>
    <property type="molecule type" value="Genomic_DNA"/>
</dbReference>
<proteinExistence type="predicted"/>
<gene>
    <name evidence="2" type="ORF">LTRI10_LOCUS49989</name>
</gene>
<feature type="compositionally biased region" description="Low complexity" evidence="1">
    <location>
        <begin position="57"/>
        <end position="72"/>
    </location>
</feature>
<feature type="compositionally biased region" description="Low complexity" evidence="1">
    <location>
        <begin position="79"/>
        <end position="89"/>
    </location>
</feature>
<evidence type="ECO:0000313" key="3">
    <source>
        <dbReference type="Proteomes" id="UP001497516"/>
    </source>
</evidence>
<dbReference type="AlphaFoldDB" id="A0AAV2GIN8"/>
<sequence>MEWSQESGLVALFLETEANRYNSSLSMEQKWPIPFRNSTFRNFILRFRFNNYQSHSALPPSSSFLSPDFSSSQENPENSGGSARSASSATLIVQEETMDD</sequence>
<dbReference type="Proteomes" id="UP001497516">
    <property type="component" value="Chromosome 9"/>
</dbReference>
<protein>
    <submittedName>
        <fullName evidence="2">Uncharacterized protein</fullName>
    </submittedName>
</protein>
<keyword evidence="3" id="KW-1185">Reference proteome</keyword>
<name>A0AAV2GIN8_9ROSI</name>
<feature type="region of interest" description="Disordered" evidence="1">
    <location>
        <begin position="57"/>
        <end position="100"/>
    </location>
</feature>